<sequence length="246" mass="25093">MRIVVIGGTGLIGTKVVARLTAEGHEAAAASPSSGVDSITGQGLDTALAGADVVVDVTNAPAWGDEEVLRFFTASTGNLLAAAQKAGVRHHVAVSIVGADRLPGSGYLRAKVAQEQLIKESGVPYTIVRATQFFEFIAGIAQNSTVGTEVRIAPAKFQPVAADDVAALVAEVATGPAANRTVQVAGPEVFAFPEIVARALAGDPRTVVADPEAGYFGAALPDDGLIPVPGTARLGAIDYATWAARR</sequence>
<dbReference type="RefSeq" id="WP_307236309.1">
    <property type="nucleotide sequence ID" value="NZ_JAUSUZ010000001.1"/>
</dbReference>
<proteinExistence type="predicted"/>
<name>A0AAE3VW11_9ACTN</name>
<dbReference type="Gene3D" id="3.40.50.720">
    <property type="entry name" value="NAD(P)-binding Rossmann-like Domain"/>
    <property type="match status" value="1"/>
</dbReference>
<evidence type="ECO:0000256" key="1">
    <source>
        <dbReference type="ARBA" id="ARBA00022857"/>
    </source>
</evidence>
<gene>
    <name evidence="3" type="ORF">J2S42_001369</name>
</gene>
<protein>
    <submittedName>
        <fullName evidence="3">Uncharacterized protein YbjT (DUF2867 family)</fullName>
    </submittedName>
</protein>
<keyword evidence="1" id="KW-0521">NADP</keyword>
<dbReference type="AlphaFoldDB" id="A0AAE3VW11"/>
<keyword evidence="4" id="KW-1185">Reference proteome</keyword>
<dbReference type="PANTHER" id="PTHR42748">
    <property type="entry name" value="NITROGEN METABOLITE REPRESSION PROTEIN NMRA FAMILY MEMBER"/>
    <property type="match status" value="1"/>
</dbReference>
<dbReference type="Pfam" id="PF13460">
    <property type="entry name" value="NAD_binding_10"/>
    <property type="match status" value="1"/>
</dbReference>
<dbReference type="InterPro" id="IPR051164">
    <property type="entry name" value="NmrA-like_oxidored"/>
</dbReference>
<dbReference type="EMBL" id="JAUSUZ010000001">
    <property type="protein sequence ID" value="MDQ0364700.1"/>
    <property type="molecule type" value="Genomic_DNA"/>
</dbReference>
<dbReference type="InterPro" id="IPR016040">
    <property type="entry name" value="NAD(P)-bd_dom"/>
</dbReference>
<organism evidence="3 4">
    <name type="scientific">Catenuloplanes indicus</name>
    <dbReference type="NCBI Taxonomy" id="137267"/>
    <lineage>
        <taxon>Bacteria</taxon>
        <taxon>Bacillati</taxon>
        <taxon>Actinomycetota</taxon>
        <taxon>Actinomycetes</taxon>
        <taxon>Micromonosporales</taxon>
        <taxon>Micromonosporaceae</taxon>
        <taxon>Catenuloplanes</taxon>
    </lineage>
</organism>
<dbReference type="SUPFAM" id="SSF51735">
    <property type="entry name" value="NAD(P)-binding Rossmann-fold domains"/>
    <property type="match status" value="1"/>
</dbReference>
<comment type="caution">
    <text evidence="3">The sequence shown here is derived from an EMBL/GenBank/DDBJ whole genome shotgun (WGS) entry which is preliminary data.</text>
</comment>
<evidence type="ECO:0000313" key="3">
    <source>
        <dbReference type="EMBL" id="MDQ0364700.1"/>
    </source>
</evidence>
<evidence type="ECO:0000259" key="2">
    <source>
        <dbReference type="Pfam" id="PF13460"/>
    </source>
</evidence>
<feature type="domain" description="NAD(P)-binding" evidence="2">
    <location>
        <begin position="7"/>
        <end position="174"/>
    </location>
</feature>
<dbReference type="PANTHER" id="PTHR42748:SF3">
    <property type="entry name" value="BLL4366 PROTEIN"/>
    <property type="match status" value="1"/>
</dbReference>
<dbReference type="Proteomes" id="UP001240236">
    <property type="component" value="Unassembled WGS sequence"/>
</dbReference>
<accession>A0AAE3VW11</accession>
<reference evidence="3 4" key="1">
    <citation type="submission" date="2023-07" db="EMBL/GenBank/DDBJ databases">
        <title>Sequencing the genomes of 1000 actinobacteria strains.</title>
        <authorList>
            <person name="Klenk H.-P."/>
        </authorList>
    </citation>
    <scope>NUCLEOTIDE SEQUENCE [LARGE SCALE GENOMIC DNA]</scope>
    <source>
        <strain evidence="3 4">DSM 44709</strain>
    </source>
</reference>
<dbReference type="InterPro" id="IPR036291">
    <property type="entry name" value="NAD(P)-bd_dom_sf"/>
</dbReference>
<evidence type="ECO:0000313" key="4">
    <source>
        <dbReference type="Proteomes" id="UP001240236"/>
    </source>
</evidence>